<evidence type="ECO:0000313" key="2">
    <source>
        <dbReference type="EMBL" id="KAF2429497.1"/>
    </source>
</evidence>
<organism evidence="2 3">
    <name type="scientific">Tothia fuscella</name>
    <dbReference type="NCBI Taxonomy" id="1048955"/>
    <lineage>
        <taxon>Eukaryota</taxon>
        <taxon>Fungi</taxon>
        <taxon>Dikarya</taxon>
        <taxon>Ascomycota</taxon>
        <taxon>Pezizomycotina</taxon>
        <taxon>Dothideomycetes</taxon>
        <taxon>Pleosporomycetidae</taxon>
        <taxon>Venturiales</taxon>
        <taxon>Cylindrosympodiaceae</taxon>
        <taxon>Tothia</taxon>
    </lineage>
</organism>
<keyword evidence="1" id="KW-0175">Coiled coil</keyword>
<protein>
    <submittedName>
        <fullName evidence="2">Uncharacterized protein</fullName>
    </submittedName>
</protein>
<name>A0A9P4NPW6_9PEZI</name>
<proteinExistence type="predicted"/>
<evidence type="ECO:0000256" key="1">
    <source>
        <dbReference type="SAM" id="Coils"/>
    </source>
</evidence>
<accession>A0A9P4NPW6</accession>
<dbReference type="Proteomes" id="UP000800235">
    <property type="component" value="Unassembled WGS sequence"/>
</dbReference>
<comment type="caution">
    <text evidence="2">The sequence shown here is derived from an EMBL/GenBank/DDBJ whole genome shotgun (WGS) entry which is preliminary data.</text>
</comment>
<sequence length="125" mass="15251">MKVAWDHRRNVKAELREQCREYIEEIRQHEEEMKPCGGDMERHATMMSKYEGEIMELEETKQRHLKKIKDHEEEIQKLKEAKARSQKQMAEVDQELRSVLGRTNQEWEKYFRGLREQDQGYGERQ</sequence>
<evidence type="ECO:0000313" key="3">
    <source>
        <dbReference type="Proteomes" id="UP000800235"/>
    </source>
</evidence>
<gene>
    <name evidence="2" type="ORF">EJ08DRAFT_273128</name>
</gene>
<feature type="coiled-coil region" evidence="1">
    <location>
        <begin position="12"/>
        <end position="95"/>
    </location>
</feature>
<dbReference type="EMBL" id="MU007046">
    <property type="protein sequence ID" value="KAF2429497.1"/>
    <property type="molecule type" value="Genomic_DNA"/>
</dbReference>
<reference evidence="2" key="1">
    <citation type="journal article" date="2020" name="Stud. Mycol.">
        <title>101 Dothideomycetes genomes: a test case for predicting lifestyles and emergence of pathogens.</title>
        <authorList>
            <person name="Haridas S."/>
            <person name="Albert R."/>
            <person name="Binder M."/>
            <person name="Bloem J."/>
            <person name="Labutti K."/>
            <person name="Salamov A."/>
            <person name="Andreopoulos B."/>
            <person name="Baker S."/>
            <person name="Barry K."/>
            <person name="Bills G."/>
            <person name="Bluhm B."/>
            <person name="Cannon C."/>
            <person name="Castanera R."/>
            <person name="Culley D."/>
            <person name="Daum C."/>
            <person name="Ezra D."/>
            <person name="Gonzalez J."/>
            <person name="Henrissat B."/>
            <person name="Kuo A."/>
            <person name="Liang C."/>
            <person name="Lipzen A."/>
            <person name="Lutzoni F."/>
            <person name="Magnuson J."/>
            <person name="Mondo S."/>
            <person name="Nolan M."/>
            <person name="Ohm R."/>
            <person name="Pangilinan J."/>
            <person name="Park H.-J."/>
            <person name="Ramirez L."/>
            <person name="Alfaro M."/>
            <person name="Sun H."/>
            <person name="Tritt A."/>
            <person name="Yoshinaga Y."/>
            <person name="Zwiers L.-H."/>
            <person name="Turgeon B."/>
            <person name="Goodwin S."/>
            <person name="Spatafora J."/>
            <person name="Crous P."/>
            <person name="Grigoriev I."/>
        </authorList>
    </citation>
    <scope>NUCLEOTIDE SEQUENCE</scope>
    <source>
        <strain evidence="2">CBS 130266</strain>
    </source>
</reference>
<dbReference type="AlphaFoldDB" id="A0A9P4NPW6"/>
<keyword evidence="3" id="KW-1185">Reference proteome</keyword>